<comment type="caution">
    <text evidence="1">The sequence shown here is derived from an EMBL/GenBank/DDBJ whole genome shotgun (WGS) entry which is preliminary data.</text>
</comment>
<accession>A0A246GAM5</accession>
<sequence>MKRYFMKKLLIITLLFLFSLNLLSQKKLEATNNQTGKTITIVEGARIKLTTLDRKKWVGEIKFKDFQTLTIDNNDIPLSNISSIKNHPLGKRKAKNILLGIGSGLIVGSGIAGLAKDGTAFSLFLGGIAIAITGALLNNQDKTLIYRDYTYKIVE</sequence>
<evidence type="ECO:0000313" key="2">
    <source>
        <dbReference type="Proteomes" id="UP000198034"/>
    </source>
</evidence>
<organism evidence="1 2">
    <name type="scientific">Flavobacterium columnare</name>
    <dbReference type="NCBI Taxonomy" id="996"/>
    <lineage>
        <taxon>Bacteria</taxon>
        <taxon>Pseudomonadati</taxon>
        <taxon>Bacteroidota</taxon>
        <taxon>Flavobacteriia</taxon>
        <taxon>Flavobacteriales</taxon>
        <taxon>Flavobacteriaceae</taxon>
        <taxon>Flavobacterium</taxon>
    </lineage>
</organism>
<protein>
    <submittedName>
        <fullName evidence="1">Uncharacterized protein</fullName>
    </submittedName>
</protein>
<proteinExistence type="predicted"/>
<reference evidence="1 2" key="1">
    <citation type="journal article" date="2017" name="Infect. Genet. Evol.">
        <title>Comparative genome analysis of fish pathogen Flavobacterium columnare reveals extensive sequence diversity within the species.</title>
        <authorList>
            <person name="Kayansamruaj P."/>
            <person name="Dong H.T."/>
            <person name="Hirono I."/>
            <person name="Kondo H."/>
            <person name="Senapin S."/>
            <person name="Rodkhum C."/>
        </authorList>
    </citation>
    <scope>NUCLEOTIDE SEQUENCE [LARGE SCALE GENOMIC DNA]</scope>
    <source>
        <strain evidence="1 2">1214</strain>
    </source>
</reference>
<gene>
    <name evidence="1" type="ORF">BWK62_08320</name>
</gene>
<dbReference type="Proteomes" id="UP000198034">
    <property type="component" value="Unassembled WGS sequence"/>
</dbReference>
<evidence type="ECO:0000313" key="1">
    <source>
        <dbReference type="EMBL" id="OWP77099.1"/>
    </source>
</evidence>
<dbReference type="EMBL" id="MTCY01000020">
    <property type="protein sequence ID" value="OWP77099.1"/>
    <property type="molecule type" value="Genomic_DNA"/>
</dbReference>
<name>A0A246GAM5_9FLAO</name>
<dbReference type="AlphaFoldDB" id="A0A246GAM5"/>